<name>A0A397TKS0_9GLOM</name>
<evidence type="ECO:0000313" key="2">
    <source>
        <dbReference type="EMBL" id="RIA97506.1"/>
    </source>
</evidence>
<reference evidence="2 3" key="1">
    <citation type="submission" date="2018-06" db="EMBL/GenBank/DDBJ databases">
        <title>Comparative genomics reveals the genomic features of Rhizophagus irregularis, R. cerebriforme, R. diaphanum and Gigaspora rosea, and their symbiotic lifestyle signature.</title>
        <authorList>
            <person name="Morin E."/>
            <person name="San Clemente H."/>
            <person name="Chen E.C.H."/>
            <person name="De La Providencia I."/>
            <person name="Hainaut M."/>
            <person name="Kuo A."/>
            <person name="Kohler A."/>
            <person name="Murat C."/>
            <person name="Tang N."/>
            <person name="Roy S."/>
            <person name="Loubradou J."/>
            <person name="Henrissat B."/>
            <person name="Grigoriev I.V."/>
            <person name="Corradi N."/>
            <person name="Roux C."/>
            <person name="Martin F.M."/>
        </authorList>
    </citation>
    <scope>NUCLEOTIDE SEQUENCE [LARGE SCALE GENOMIC DNA]</scope>
    <source>
        <strain evidence="2 3">DAOM 227022</strain>
    </source>
</reference>
<feature type="region of interest" description="Disordered" evidence="1">
    <location>
        <begin position="217"/>
        <end position="240"/>
    </location>
</feature>
<feature type="compositionally biased region" description="Polar residues" evidence="1">
    <location>
        <begin position="73"/>
        <end position="82"/>
    </location>
</feature>
<dbReference type="AlphaFoldDB" id="A0A397TKS0"/>
<comment type="caution">
    <text evidence="2">The sequence shown here is derived from an EMBL/GenBank/DDBJ whole genome shotgun (WGS) entry which is preliminary data.</text>
</comment>
<organism evidence="2 3">
    <name type="scientific">Glomus cerebriforme</name>
    <dbReference type="NCBI Taxonomy" id="658196"/>
    <lineage>
        <taxon>Eukaryota</taxon>
        <taxon>Fungi</taxon>
        <taxon>Fungi incertae sedis</taxon>
        <taxon>Mucoromycota</taxon>
        <taxon>Glomeromycotina</taxon>
        <taxon>Glomeromycetes</taxon>
        <taxon>Glomerales</taxon>
        <taxon>Glomeraceae</taxon>
        <taxon>Glomus</taxon>
    </lineage>
</organism>
<accession>A0A397TKS0</accession>
<dbReference type="EMBL" id="QKYT01000028">
    <property type="protein sequence ID" value="RIA97506.1"/>
    <property type="molecule type" value="Genomic_DNA"/>
</dbReference>
<keyword evidence="3" id="KW-1185">Reference proteome</keyword>
<dbReference type="Proteomes" id="UP000265703">
    <property type="component" value="Unassembled WGS sequence"/>
</dbReference>
<evidence type="ECO:0000313" key="3">
    <source>
        <dbReference type="Proteomes" id="UP000265703"/>
    </source>
</evidence>
<feature type="compositionally biased region" description="Basic and acidic residues" evidence="1">
    <location>
        <begin position="84"/>
        <end position="97"/>
    </location>
</feature>
<sequence>MLDLPEPLRPVMALKPWSQLEICVHANLLADKNEIKQPQSQLEFITSQYRNDDGTPRTDRHIGRETAAIGSGILQSQQAQSNGKRKEKDEPIEKSGDKLGSSLKDSMHATKKIDKHEGKQSFQKHVLGVNCAACSIDNEEMLQKKEIYCENIKYTPNTTEEQPTKELELRHAKHWKIYNKDDKSMEATVFFASYRDRSMTVGKRVTIKGKECEWRTDEKKFQNSKSRKRKSKKRVQENKV</sequence>
<protein>
    <submittedName>
        <fullName evidence="2">Uncharacterized protein</fullName>
    </submittedName>
</protein>
<feature type="region of interest" description="Disordered" evidence="1">
    <location>
        <begin position="66"/>
        <end position="112"/>
    </location>
</feature>
<proteinExistence type="predicted"/>
<gene>
    <name evidence="2" type="ORF">C1645_871275</name>
</gene>
<evidence type="ECO:0000256" key="1">
    <source>
        <dbReference type="SAM" id="MobiDB-lite"/>
    </source>
</evidence>